<evidence type="ECO:0000313" key="4">
    <source>
        <dbReference type="Proteomes" id="UP000030671"/>
    </source>
</evidence>
<dbReference type="SUPFAM" id="SSF53098">
    <property type="entry name" value="Ribonuclease H-like"/>
    <property type="match status" value="1"/>
</dbReference>
<sequence length="453" mass="50963">MPEEIVHGFYRYTDIWFEWHKVLPNPEDSVVLKAILSHEALVHPDHPLRKEGKDGIDLTMGILPNGENRLLFTSAQVEYVRYWLHATGLTKEPIPLPYSACMLSSAQLQSHNPSLYKDPFHLRNEIKRIQKFNKQLKGAGNSLKARRLKFERVRSLWAEKTGVWCAIDFEAWDKDHTALTEVGWSFVRWVDGEPQEEYVHLRVEEHRDLRNIYVPSNPDHYNFGKSEIVKKKEFKRRIHSLITSIASPGPLFLVFHDTSQDLKYLGELSAPINSTSPILPESCAASAKSGTPEIFTVDTAELFAALEGNGGAQKRSLEQMCRHLQVKTEYLHNAGNDARYTHLALEAMASGDQLDVQREQRWPNHTAVGRGPRVQFSKLEEDSDASDWDEDDDEDDDPSLMNFQLGGSNNTQNGKVDGKSISVEISADGKAVESINGHSMNGGAVNGSNGVHA</sequence>
<dbReference type="RefSeq" id="XP_009543710.1">
    <property type="nucleotide sequence ID" value="XM_009545415.1"/>
</dbReference>
<evidence type="ECO:0000313" key="3">
    <source>
        <dbReference type="EMBL" id="ETW83988.1"/>
    </source>
</evidence>
<evidence type="ECO:0000256" key="1">
    <source>
        <dbReference type="SAM" id="MobiDB-lite"/>
    </source>
</evidence>
<gene>
    <name evidence="3" type="ORF">HETIRDRAFT_312712</name>
</gene>
<dbReference type="KEGG" id="hir:HETIRDRAFT_312712"/>
<feature type="region of interest" description="Disordered" evidence="1">
    <location>
        <begin position="360"/>
        <end position="399"/>
    </location>
</feature>
<dbReference type="InterPro" id="IPR040151">
    <property type="entry name" value="Gfd2/YDR514C-like"/>
</dbReference>
<name>W4KDV5_HETIT</name>
<dbReference type="InterPro" id="IPR036397">
    <property type="entry name" value="RNaseH_sf"/>
</dbReference>
<dbReference type="Gene3D" id="3.30.420.10">
    <property type="entry name" value="Ribonuclease H-like superfamily/Ribonuclease H"/>
    <property type="match status" value="1"/>
</dbReference>
<dbReference type="STRING" id="747525.W4KDV5"/>
<evidence type="ECO:0000259" key="2">
    <source>
        <dbReference type="Pfam" id="PF21762"/>
    </source>
</evidence>
<dbReference type="GO" id="GO:0005634">
    <property type="term" value="C:nucleus"/>
    <property type="evidence" value="ECO:0007669"/>
    <property type="project" value="TreeGrafter"/>
</dbReference>
<feature type="domain" description="Gfd2/YDR514C-like C-terminal" evidence="2">
    <location>
        <begin position="163"/>
        <end position="348"/>
    </location>
</feature>
<dbReference type="InParanoid" id="W4KDV5"/>
<dbReference type="HOGENOM" id="CLU_046155_0_0_1"/>
<protein>
    <recommendedName>
        <fullName evidence="2">Gfd2/YDR514C-like C-terminal domain-containing protein</fullName>
    </recommendedName>
</protein>
<dbReference type="eggNOG" id="ENOG502QTQR">
    <property type="taxonomic scope" value="Eukaryota"/>
</dbReference>
<dbReference type="GO" id="GO:0003676">
    <property type="term" value="F:nucleic acid binding"/>
    <property type="evidence" value="ECO:0007669"/>
    <property type="project" value="InterPro"/>
</dbReference>
<dbReference type="EMBL" id="KI925456">
    <property type="protein sequence ID" value="ETW83988.1"/>
    <property type="molecule type" value="Genomic_DNA"/>
</dbReference>
<dbReference type="AlphaFoldDB" id="W4KDV5"/>
<dbReference type="PANTHER" id="PTHR28083:SF1">
    <property type="entry name" value="GOOD FOR FULL DBP5 ACTIVITY PROTEIN 2"/>
    <property type="match status" value="1"/>
</dbReference>
<feature type="region of interest" description="Disordered" evidence="1">
    <location>
        <begin position="434"/>
        <end position="453"/>
    </location>
</feature>
<accession>W4KDV5</accession>
<reference evidence="3 4" key="1">
    <citation type="journal article" date="2012" name="New Phytol.">
        <title>Insight into trade-off between wood decay and parasitism from the genome of a fungal forest pathogen.</title>
        <authorList>
            <person name="Olson A."/>
            <person name="Aerts A."/>
            <person name="Asiegbu F."/>
            <person name="Belbahri L."/>
            <person name="Bouzid O."/>
            <person name="Broberg A."/>
            <person name="Canback B."/>
            <person name="Coutinho P.M."/>
            <person name="Cullen D."/>
            <person name="Dalman K."/>
            <person name="Deflorio G."/>
            <person name="van Diepen L.T."/>
            <person name="Dunand C."/>
            <person name="Duplessis S."/>
            <person name="Durling M."/>
            <person name="Gonthier P."/>
            <person name="Grimwood J."/>
            <person name="Fossdal C.G."/>
            <person name="Hansson D."/>
            <person name="Henrissat B."/>
            <person name="Hietala A."/>
            <person name="Himmelstrand K."/>
            <person name="Hoffmeister D."/>
            <person name="Hogberg N."/>
            <person name="James T.Y."/>
            <person name="Karlsson M."/>
            <person name="Kohler A."/>
            <person name="Kues U."/>
            <person name="Lee Y.H."/>
            <person name="Lin Y.C."/>
            <person name="Lind M."/>
            <person name="Lindquist E."/>
            <person name="Lombard V."/>
            <person name="Lucas S."/>
            <person name="Lunden K."/>
            <person name="Morin E."/>
            <person name="Murat C."/>
            <person name="Park J."/>
            <person name="Raffaello T."/>
            <person name="Rouze P."/>
            <person name="Salamov A."/>
            <person name="Schmutz J."/>
            <person name="Solheim H."/>
            <person name="Stahlberg J."/>
            <person name="Velez H."/>
            <person name="de Vries R.P."/>
            <person name="Wiebenga A."/>
            <person name="Woodward S."/>
            <person name="Yakovlev I."/>
            <person name="Garbelotto M."/>
            <person name="Martin F."/>
            <person name="Grigoriev I.V."/>
            <person name="Stenlid J."/>
        </authorList>
    </citation>
    <scope>NUCLEOTIDE SEQUENCE [LARGE SCALE GENOMIC DNA]</scope>
    <source>
        <strain evidence="3 4">TC 32-1</strain>
    </source>
</reference>
<feature type="compositionally biased region" description="Acidic residues" evidence="1">
    <location>
        <begin position="381"/>
        <end position="398"/>
    </location>
</feature>
<dbReference type="Pfam" id="PF21762">
    <property type="entry name" value="DEDDh_C"/>
    <property type="match status" value="1"/>
</dbReference>
<dbReference type="InterPro" id="IPR048519">
    <property type="entry name" value="Gfd2/YDR514C-like_C"/>
</dbReference>
<dbReference type="Proteomes" id="UP000030671">
    <property type="component" value="Unassembled WGS sequence"/>
</dbReference>
<proteinExistence type="predicted"/>
<dbReference type="GeneID" id="20669975"/>
<keyword evidence="4" id="KW-1185">Reference proteome</keyword>
<organism evidence="3 4">
    <name type="scientific">Heterobasidion irregulare (strain TC 32-1)</name>
    <dbReference type="NCBI Taxonomy" id="747525"/>
    <lineage>
        <taxon>Eukaryota</taxon>
        <taxon>Fungi</taxon>
        <taxon>Dikarya</taxon>
        <taxon>Basidiomycota</taxon>
        <taxon>Agaricomycotina</taxon>
        <taxon>Agaricomycetes</taxon>
        <taxon>Russulales</taxon>
        <taxon>Bondarzewiaceae</taxon>
        <taxon>Heterobasidion</taxon>
        <taxon>Heterobasidion annosum species complex</taxon>
    </lineage>
</organism>
<dbReference type="PANTHER" id="PTHR28083">
    <property type="entry name" value="GOOD FOR FULL DBP5 ACTIVITY PROTEIN 2"/>
    <property type="match status" value="1"/>
</dbReference>
<dbReference type="OrthoDB" id="5953249at2759"/>
<dbReference type="InterPro" id="IPR012337">
    <property type="entry name" value="RNaseH-like_sf"/>
</dbReference>